<dbReference type="GO" id="GO:0017022">
    <property type="term" value="F:myosin binding"/>
    <property type="evidence" value="ECO:0007669"/>
    <property type="project" value="TreeGrafter"/>
</dbReference>
<dbReference type="PANTHER" id="PTHR14555">
    <property type="entry name" value="MYELIN-ASSOCIATED OLIGODENDROCYTIC BASIC PROTEIN MOBP -RELATED"/>
    <property type="match status" value="1"/>
</dbReference>
<keyword evidence="2" id="KW-0963">Cytoplasm</keyword>
<reference evidence="4" key="1">
    <citation type="journal article" date="2023" name="DNA Res.">
        <title>Chromosome-level genome assembly of Phrynocephalus forsythii using third-generation DNA sequencing and Hi-C analysis.</title>
        <authorList>
            <person name="Qi Y."/>
            <person name="Zhao W."/>
            <person name="Zhao Y."/>
            <person name="Niu C."/>
            <person name="Cao S."/>
            <person name="Zhang Y."/>
        </authorList>
    </citation>
    <scope>NUCLEOTIDE SEQUENCE</scope>
    <source>
        <tissue evidence="4">Muscle</tissue>
    </source>
</reference>
<dbReference type="PANTHER" id="PTHR14555:SF6">
    <property type="entry name" value="RAB EFFECTOR MYRIP"/>
    <property type="match status" value="1"/>
</dbReference>
<protein>
    <recommendedName>
        <fullName evidence="3">RabBD domain-containing protein</fullName>
    </recommendedName>
</protein>
<comment type="caution">
    <text evidence="4">The sequence shown here is derived from an EMBL/GenBank/DDBJ whole genome shotgun (WGS) entry which is preliminary data.</text>
</comment>
<dbReference type="InterPro" id="IPR010911">
    <property type="entry name" value="Rab_BD"/>
</dbReference>
<sequence length="154" mass="17658">MSTNIEIINLSFLLEHERETILGVLKRDEYLKKTEDKRIRKLKNELLEVKRKGGRHYQQDNSRVCIRCQKNLGLIFDRGDFCQACGLRVCNKCRVVGDNGNWKCTVCDKIAHLRIVTGSGSLKREQSASNNPSSLEVMLLDNLSYAKLKILPLH</sequence>
<dbReference type="InterPro" id="IPR013083">
    <property type="entry name" value="Znf_RING/FYVE/PHD"/>
</dbReference>
<dbReference type="EMBL" id="JAPFRF010000010">
    <property type="protein sequence ID" value="KAJ7320658.1"/>
    <property type="molecule type" value="Genomic_DNA"/>
</dbReference>
<dbReference type="AlphaFoldDB" id="A0A9Q0XPC1"/>
<name>A0A9Q0XPC1_9SAUR</name>
<dbReference type="InterPro" id="IPR011011">
    <property type="entry name" value="Znf_FYVE_PHD"/>
</dbReference>
<dbReference type="InterPro" id="IPR051745">
    <property type="entry name" value="Intracell_Transport_Effector"/>
</dbReference>
<evidence type="ECO:0000313" key="5">
    <source>
        <dbReference type="Proteomes" id="UP001142489"/>
    </source>
</evidence>
<accession>A0A9Q0XPC1</accession>
<dbReference type="FunFam" id="3.30.40.10:FF:000018">
    <property type="entry name" value="Synaptotagmin-like 5, isoform CRA_a"/>
    <property type="match status" value="1"/>
</dbReference>
<proteinExistence type="predicted"/>
<dbReference type="OrthoDB" id="195679at2759"/>
<dbReference type="GO" id="GO:0048471">
    <property type="term" value="C:perinuclear region of cytoplasm"/>
    <property type="evidence" value="ECO:0007669"/>
    <property type="project" value="UniProtKB-SubCell"/>
</dbReference>
<evidence type="ECO:0000256" key="2">
    <source>
        <dbReference type="ARBA" id="ARBA00022490"/>
    </source>
</evidence>
<gene>
    <name evidence="4" type="ORF">JRQ81_020169</name>
</gene>
<evidence type="ECO:0000313" key="4">
    <source>
        <dbReference type="EMBL" id="KAJ7320658.1"/>
    </source>
</evidence>
<evidence type="ECO:0000256" key="1">
    <source>
        <dbReference type="ARBA" id="ARBA00004556"/>
    </source>
</evidence>
<evidence type="ECO:0000259" key="3">
    <source>
        <dbReference type="PROSITE" id="PS50916"/>
    </source>
</evidence>
<dbReference type="InterPro" id="IPR041282">
    <property type="entry name" value="FYVE_2"/>
</dbReference>
<dbReference type="PROSITE" id="PS50916">
    <property type="entry name" value="RABBD"/>
    <property type="match status" value="1"/>
</dbReference>
<dbReference type="Proteomes" id="UP001142489">
    <property type="component" value="Unassembled WGS sequence"/>
</dbReference>
<feature type="domain" description="RabBD" evidence="3">
    <location>
        <begin position="7"/>
        <end position="60"/>
    </location>
</feature>
<keyword evidence="5" id="KW-1185">Reference proteome</keyword>
<dbReference type="GO" id="GO:0006886">
    <property type="term" value="P:intracellular protein transport"/>
    <property type="evidence" value="ECO:0007669"/>
    <property type="project" value="InterPro"/>
</dbReference>
<dbReference type="GO" id="GO:0030864">
    <property type="term" value="C:cortical actin cytoskeleton"/>
    <property type="evidence" value="ECO:0007669"/>
    <property type="project" value="TreeGrafter"/>
</dbReference>
<organism evidence="4 5">
    <name type="scientific">Phrynocephalus forsythii</name>
    <dbReference type="NCBI Taxonomy" id="171643"/>
    <lineage>
        <taxon>Eukaryota</taxon>
        <taxon>Metazoa</taxon>
        <taxon>Chordata</taxon>
        <taxon>Craniata</taxon>
        <taxon>Vertebrata</taxon>
        <taxon>Euteleostomi</taxon>
        <taxon>Lepidosauria</taxon>
        <taxon>Squamata</taxon>
        <taxon>Bifurcata</taxon>
        <taxon>Unidentata</taxon>
        <taxon>Episquamata</taxon>
        <taxon>Toxicofera</taxon>
        <taxon>Iguania</taxon>
        <taxon>Acrodonta</taxon>
        <taxon>Agamidae</taxon>
        <taxon>Agaminae</taxon>
        <taxon>Phrynocephalus</taxon>
    </lineage>
</organism>
<dbReference type="Pfam" id="PF02318">
    <property type="entry name" value="FYVE_2"/>
    <property type="match status" value="1"/>
</dbReference>
<dbReference type="GO" id="GO:0031267">
    <property type="term" value="F:small GTPase binding"/>
    <property type="evidence" value="ECO:0007669"/>
    <property type="project" value="InterPro"/>
</dbReference>
<dbReference type="GO" id="GO:0003779">
    <property type="term" value="F:actin binding"/>
    <property type="evidence" value="ECO:0007669"/>
    <property type="project" value="TreeGrafter"/>
</dbReference>
<dbReference type="Gene3D" id="3.30.40.10">
    <property type="entry name" value="Zinc/RING finger domain, C3HC4 (zinc finger)"/>
    <property type="match status" value="1"/>
</dbReference>
<comment type="subcellular location">
    <subcellularLocation>
        <location evidence="1">Cytoplasm</location>
        <location evidence="1">Perinuclear region</location>
    </subcellularLocation>
</comment>
<dbReference type="SUPFAM" id="SSF57903">
    <property type="entry name" value="FYVE/PHD zinc finger"/>
    <property type="match status" value="1"/>
</dbReference>